<dbReference type="GO" id="GO:0004930">
    <property type="term" value="F:G protein-coupled receptor activity"/>
    <property type="evidence" value="ECO:0007669"/>
    <property type="project" value="UniProtKB-KW"/>
</dbReference>
<dbReference type="PROSITE" id="PS00237">
    <property type="entry name" value="G_PROTEIN_RECEP_F1_1"/>
    <property type="match status" value="1"/>
</dbReference>
<organism evidence="12 13">
    <name type="scientific">Meloidogyne enterolobii</name>
    <name type="common">Root-knot nematode worm</name>
    <name type="synonym">Meloidogyne mayaguensis</name>
    <dbReference type="NCBI Taxonomy" id="390850"/>
    <lineage>
        <taxon>Eukaryota</taxon>
        <taxon>Metazoa</taxon>
        <taxon>Ecdysozoa</taxon>
        <taxon>Nematoda</taxon>
        <taxon>Chromadorea</taxon>
        <taxon>Rhabditida</taxon>
        <taxon>Tylenchina</taxon>
        <taxon>Tylenchomorpha</taxon>
        <taxon>Tylenchoidea</taxon>
        <taxon>Meloidogynidae</taxon>
        <taxon>Meloidogyninae</taxon>
        <taxon>Meloidogyne</taxon>
    </lineage>
</organism>
<sequence length="386" mass="43173">MISPLWRLVFGSLFSLLTIVGLCGNALVIVAILGDRKMRRSVMNLLLLNLAVADALNLATTSLEWTPTIALGSPTWIPWLPYYLCPLVRYLECVFLFTSILTQLMVCIERYIAIVFPIHARRLCSRTNILIAIFTIWLTACLIAVPYVLHNKISPDGSVCINVRASSEFWNKWFEFLTLYLLPCLAFLFLYSKICAVLWAKNRQLYEVPETKTSLSARDEPRLSDPGSAASRTSSTSAALLGAREEALRTRRNVVKMLVACVSVYFVCYSPIQAIFLSRGLFNVRIHPPYQFILLMNALAMLCSACNPLLYTLFSRRFRTRIAALLCPYSFAKKVSAVKAGASSVMTTRRASKLSPTMTNGGVLLTQWNSINSSSYCGATHRLMST</sequence>
<dbReference type="Gene3D" id="1.20.1070.10">
    <property type="entry name" value="Rhodopsin 7-helix transmembrane proteins"/>
    <property type="match status" value="1"/>
</dbReference>
<feature type="transmembrane region" description="Helical" evidence="10">
    <location>
        <begin position="292"/>
        <end position="314"/>
    </location>
</feature>
<feature type="transmembrane region" description="Helical" evidence="10">
    <location>
        <begin position="177"/>
        <end position="200"/>
    </location>
</feature>
<evidence type="ECO:0000256" key="4">
    <source>
        <dbReference type="ARBA" id="ARBA00023040"/>
    </source>
</evidence>
<protein>
    <recommendedName>
        <fullName evidence="11">G-protein coupled receptors family 1 profile domain-containing protein</fullName>
    </recommendedName>
</protein>
<dbReference type="Pfam" id="PF00001">
    <property type="entry name" value="7tm_1"/>
    <property type="match status" value="1"/>
</dbReference>
<feature type="transmembrane region" description="Helical" evidence="10">
    <location>
        <begin position="6"/>
        <end position="33"/>
    </location>
</feature>
<keyword evidence="5 10" id="KW-0472">Membrane</keyword>
<feature type="transmembrane region" description="Helical" evidence="10">
    <location>
        <begin position="129"/>
        <end position="149"/>
    </location>
</feature>
<dbReference type="EMBL" id="CAJEWN010000373">
    <property type="protein sequence ID" value="CAD2180544.1"/>
    <property type="molecule type" value="Genomic_DNA"/>
</dbReference>
<keyword evidence="4 8" id="KW-0297">G-protein coupled receptor</keyword>
<dbReference type="SUPFAM" id="SSF81321">
    <property type="entry name" value="Family A G protein-coupled receptor-like"/>
    <property type="match status" value="1"/>
</dbReference>
<feature type="region of interest" description="Disordered" evidence="9">
    <location>
        <begin position="217"/>
        <end position="237"/>
    </location>
</feature>
<evidence type="ECO:0000256" key="5">
    <source>
        <dbReference type="ARBA" id="ARBA00023136"/>
    </source>
</evidence>
<evidence type="ECO:0000259" key="11">
    <source>
        <dbReference type="PROSITE" id="PS50262"/>
    </source>
</evidence>
<dbReference type="PANTHER" id="PTHR45695">
    <property type="entry name" value="LEUCOKININ RECEPTOR-RELATED"/>
    <property type="match status" value="1"/>
</dbReference>
<evidence type="ECO:0000313" key="12">
    <source>
        <dbReference type="EMBL" id="CAD2180544.1"/>
    </source>
</evidence>
<feature type="transmembrane region" description="Helical" evidence="10">
    <location>
        <begin position="87"/>
        <end position="108"/>
    </location>
</feature>
<dbReference type="PRINTS" id="PR00237">
    <property type="entry name" value="GPCRRHODOPSN"/>
</dbReference>
<dbReference type="AlphaFoldDB" id="A0A6V7W0S9"/>
<feature type="domain" description="G-protein coupled receptors family 1 profile" evidence="11">
    <location>
        <begin position="24"/>
        <end position="311"/>
    </location>
</feature>
<evidence type="ECO:0000256" key="3">
    <source>
        <dbReference type="ARBA" id="ARBA00022989"/>
    </source>
</evidence>
<dbReference type="OrthoDB" id="5810838at2759"/>
<keyword evidence="2 8" id="KW-0812">Transmembrane</keyword>
<dbReference type="PANTHER" id="PTHR45695:SF15">
    <property type="entry name" value="OPSIN RH2"/>
    <property type="match status" value="1"/>
</dbReference>
<gene>
    <name evidence="12" type="ORF">MENT_LOCUS32622</name>
</gene>
<feature type="transmembrane region" description="Helical" evidence="10">
    <location>
        <begin position="45"/>
        <end position="67"/>
    </location>
</feature>
<dbReference type="SMART" id="SM01381">
    <property type="entry name" value="7TM_GPCR_Srsx"/>
    <property type="match status" value="1"/>
</dbReference>
<feature type="compositionally biased region" description="Low complexity" evidence="9">
    <location>
        <begin position="227"/>
        <end position="237"/>
    </location>
</feature>
<evidence type="ECO:0000256" key="9">
    <source>
        <dbReference type="SAM" id="MobiDB-lite"/>
    </source>
</evidence>
<proteinExistence type="inferred from homology"/>
<evidence type="ECO:0000313" key="13">
    <source>
        <dbReference type="Proteomes" id="UP000580250"/>
    </source>
</evidence>
<keyword evidence="6 8" id="KW-0675">Receptor</keyword>
<dbReference type="InterPro" id="IPR017452">
    <property type="entry name" value="GPCR_Rhodpsn_7TM"/>
</dbReference>
<dbReference type="Proteomes" id="UP000580250">
    <property type="component" value="Unassembled WGS sequence"/>
</dbReference>
<dbReference type="GO" id="GO:0005886">
    <property type="term" value="C:plasma membrane"/>
    <property type="evidence" value="ECO:0007669"/>
    <property type="project" value="TreeGrafter"/>
</dbReference>
<comment type="subcellular location">
    <subcellularLocation>
        <location evidence="1">Membrane</location>
        <topology evidence="1">Multi-pass membrane protein</topology>
    </subcellularLocation>
</comment>
<evidence type="ECO:0000256" key="7">
    <source>
        <dbReference type="ARBA" id="ARBA00023224"/>
    </source>
</evidence>
<comment type="caution">
    <text evidence="12">The sequence shown here is derived from an EMBL/GenBank/DDBJ whole genome shotgun (WGS) entry which is preliminary data.</text>
</comment>
<reference evidence="12 13" key="1">
    <citation type="submission" date="2020-08" db="EMBL/GenBank/DDBJ databases">
        <authorList>
            <person name="Koutsovoulos G."/>
            <person name="Danchin GJ E."/>
        </authorList>
    </citation>
    <scope>NUCLEOTIDE SEQUENCE [LARGE SCALE GENOMIC DNA]</scope>
</reference>
<evidence type="ECO:0000256" key="6">
    <source>
        <dbReference type="ARBA" id="ARBA00023170"/>
    </source>
</evidence>
<evidence type="ECO:0000256" key="8">
    <source>
        <dbReference type="RuleBase" id="RU000688"/>
    </source>
</evidence>
<feature type="transmembrane region" description="Helical" evidence="10">
    <location>
        <begin position="254"/>
        <end position="272"/>
    </location>
</feature>
<keyword evidence="7 8" id="KW-0807">Transducer</keyword>
<dbReference type="PROSITE" id="PS50262">
    <property type="entry name" value="G_PROTEIN_RECEP_F1_2"/>
    <property type="match status" value="1"/>
</dbReference>
<accession>A0A6V7W0S9</accession>
<dbReference type="CDD" id="cd00637">
    <property type="entry name" value="7tm_classA_rhodopsin-like"/>
    <property type="match status" value="1"/>
</dbReference>
<name>A0A6V7W0S9_MELEN</name>
<comment type="similarity">
    <text evidence="8">Belongs to the G-protein coupled receptor 1 family.</text>
</comment>
<evidence type="ECO:0000256" key="10">
    <source>
        <dbReference type="SAM" id="Phobius"/>
    </source>
</evidence>
<evidence type="ECO:0000256" key="2">
    <source>
        <dbReference type="ARBA" id="ARBA00022692"/>
    </source>
</evidence>
<keyword evidence="3 10" id="KW-1133">Transmembrane helix</keyword>
<dbReference type="InterPro" id="IPR000276">
    <property type="entry name" value="GPCR_Rhodpsn"/>
</dbReference>
<evidence type="ECO:0000256" key="1">
    <source>
        <dbReference type="ARBA" id="ARBA00004141"/>
    </source>
</evidence>